<dbReference type="Pfam" id="PF00084">
    <property type="entry name" value="Sushi"/>
    <property type="match status" value="2"/>
</dbReference>
<reference evidence="6" key="2">
    <citation type="submission" date="2016-04" db="UniProtKB">
        <authorList>
            <consortium name="WormBaseParasite"/>
        </authorList>
    </citation>
    <scope>IDENTIFICATION</scope>
</reference>
<feature type="chain" id="PRO_5007412767" evidence="3">
    <location>
        <begin position="25"/>
        <end position="226"/>
    </location>
</feature>
<dbReference type="InterPro" id="IPR000436">
    <property type="entry name" value="Sushi_SCR_CCP_dom"/>
</dbReference>
<keyword evidence="2" id="KW-0768">Sushi</keyword>
<dbReference type="PROSITE" id="PS50923">
    <property type="entry name" value="SUSHI"/>
    <property type="match status" value="1"/>
</dbReference>
<evidence type="ECO:0000256" key="2">
    <source>
        <dbReference type="PROSITE-ProRule" id="PRU00302"/>
    </source>
</evidence>
<keyword evidence="5" id="KW-1185">Reference proteome</keyword>
<accession>A0A0K0D986</accession>
<dbReference type="SMART" id="SM00032">
    <property type="entry name" value="CCP"/>
    <property type="match status" value="2"/>
</dbReference>
<feature type="disulfide bond" evidence="2">
    <location>
        <begin position="54"/>
        <end position="81"/>
    </location>
</feature>
<dbReference type="Gene3D" id="2.10.70.10">
    <property type="entry name" value="Complement Module, domain 1"/>
    <property type="match status" value="2"/>
</dbReference>
<dbReference type="Proteomes" id="UP000035642">
    <property type="component" value="Unassembled WGS sequence"/>
</dbReference>
<feature type="domain" description="Sushi" evidence="4">
    <location>
        <begin position="25"/>
        <end position="83"/>
    </location>
</feature>
<dbReference type="WBParaSite" id="ACAC_0000666301-mRNA-1">
    <property type="protein sequence ID" value="ACAC_0000666301-mRNA-1"/>
    <property type="gene ID" value="ACAC_0000666301"/>
</dbReference>
<dbReference type="SUPFAM" id="SSF57535">
    <property type="entry name" value="Complement control module/SCR domain"/>
    <property type="match status" value="2"/>
</dbReference>
<organism evidence="5 6">
    <name type="scientific">Angiostrongylus cantonensis</name>
    <name type="common">Rat lungworm</name>
    <dbReference type="NCBI Taxonomy" id="6313"/>
    <lineage>
        <taxon>Eukaryota</taxon>
        <taxon>Metazoa</taxon>
        <taxon>Ecdysozoa</taxon>
        <taxon>Nematoda</taxon>
        <taxon>Chromadorea</taxon>
        <taxon>Rhabditida</taxon>
        <taxon>Rhabditina</taxon>
        <taxon>Rhabditomorpha</taxon>
        <taxon>Strongyloidea</taxon>
        <taxon>Metastrongylidae</taxon>
        <taxon>Angiostrongylus</taxon>
    </lineage>
</organism>
<evidence type="ECO:0000313" key="6">
    <source>
        <dbReference type="WBParaSite" id="ACAC_0000666301-mRNA-1"/>
    </source>
</evidence>
<evidence type="ECO:0000256" key="1">
    <source>
        <dbReference type="ARBA" id="ARBA00023157"/>
    </source>
</evidence>
<name>A0A0K0D986_ANGCA</name>
<keyword evidence="3" id="KW-0732">Signal</keyword>
<protein>
    <submittedName>
        <fullName evidence="6">Sushi domain-containing protein</fullName>
    </submittedName>
</protein>
<proteinExistence type="predicted"/>
<sequence>MGRAELNLILYVLGIVTIPSSVFGGACPEIQAPSGAAISFTGQISEGTTITAICTNGGIMNGPSMLTCIGGQWRPSAFGTCSTTVGTSGTYGGTTGSLGAQCLPMLLPPGATLTYGNGSMSSGLAGLQNHGTTVTMKCNDNTPVTGVSGILPSTNMLTPFASGEMMCHFGLIAPLNGDIEYSSGLPASAGATATLTCRTGYTVRGNSVSTCQNGIFGMLGTCEKAK</sequence>
<dbReference type="AlphaFoldDB" id="A0A0K0D986"/>
<evidence type="ECO:0000259" key="4">
    <source>
        <dbReference type="PROSITE" id="PS50923"/>
    </source>
</evidence>
<evidence type="ECO:0000313" key="5">
    <source>
        <dbReference type="Proteomes" id="UP000035642"/>
    </source>
</evidence>
<dbReference type="CDD" id="cd00033">
    <property type="entry name" value="CCP"/>
    <property type="match status" value="1"/>
</dbReference>
<keyword evidence="1 2" id="KW-1015">Disulfide bond</keyword>
<reference evidence="5" key="1">
    <citation type="submission" date="2012-09" db="EMBL/GenBank/DDBJ databases">
        <authorList>
            <person name="Martin A.A."/>
        </authorList>
    </citation>
    <scope>NUCLEOTIDE SEQUENCE</scope>
</reference>
<comment type="caution">
    <text evidence="2">Lacks conserved residue(s) required for the propagation of feature annotation.</text>
</comment>
<feature type="signal peptide" evidence="3">
    <location>
        <begin position="1"/>
        <end position="24"/>
    </location>
</feature>
<dbReference type="InterPro" id="IPR035976">
    <property type="entry name" value="Sushi/SCR/CCP_sf"/>
</dbReference>
<evidence type="ECO:0000256" key="3">
    <source>
        <dbReference type="SAM" id="SignalP"/>
    </source>
</evidence>
<dbReference type="PROSITE" id="PS51257">
    <property type="entry name" value="PROKAR_LIPOPROTEIN"/>
    <property type="match status" value="1"/>
</dbReference>